<keyword evidence="1" id="KW-0472">Membrane</keyword>
<keyword evidence="1" id="KW-1133">Transmembrane helix</keyword>
<keyword evidence="1" id="KW-0812">Transmembrane</keyword>
<organism evidence="2">
    <name type="scientific">Rhizophora mucronata</name>
    <name type="common">Asiatic mangrove</name>
    <dbReference type="NCBI Taxonomy" id="61149"/>
    <lineage>
        <taxon>Eukaryota</taxon>
        <taxon>Viridiplantae</taxon>
        <taxon>Streptophyta</taxon>
        <taxon>Embryophyta</taxon>
        <taxon>Tracheophyta</taxon>
        <taxon>Spermatophyta</taxon>
        <taxon>Magnoliopsida</taxon>
        <taxon>eudicotyledons</taxon>
        <taxon>Gunneridae</taxon>
        <taxon>Pentapetalae</taxon>
        <taxon>rosids</taxon>
        <taxon>fabids</taxon>
        <taxon>Malpighiales</taxon>
        <taxon>Rhizophoraceae</taxon>
        <taxon>Rhizophora</taxon>
    </lineage>
</organism>
<dbReference type="EMBL" id="GGEC01034303">
    <property type="protein sequence ID" value="MBX14787.1"/>
    <property type="molecule type" value="Transcribed_RNA"/>
</dbReference>
<feature type="transmembrane region" description="Helical" evidence="1">
    <location>
        <begin position="12"/>
        <end position="30"/>
    </location>
</feature>
<name>A0A2P2L9Y2_RHIMU</name>
<dbReference type="AlphaFoldDB" id="A0A2P2L9Y2"/>
<proteinExistence type="predicted"/>
<sequence length="31" mass="3628">MQVKIKIDDTFLCLYLVIVPGNHGNFLIYME</sequence>
<evidence type="ECO:0000313" key="2">
    <source>
        <dbReference type="EMBL" id="MBX14787.1"/>
    </source>
</evidence>
<evidence type="ECO:0000256" key="1">
    <source>
        <dbReference type="SAM" id="Phobius"/>
    </source>
</evidence>
<reference evidence="2" key="1">
    <citation type="submission" date="2018-02" db="EMBL/GenBank/DDBJ databases">
        <title>Rhizophora mucronata_Transcriptome.</title>
        <authorList>
            <person name="Meera S.P."/>
            <person name="Sreeshan A."/>
            <person name="Augustine A."/>
        </authorList>
    </citation>
    <scope>NUCLEOTIDE SEQUENCE</scope>
    <source>
        <tissue evidence="2">Leaf</tissue>
    </source>
</reference>
<protein>
    <submittedName>
        <fullName evidence="2">Uncharacterized protein</fullName>
    </submittedName>
</protein>
<accession>A0A2P2L9Y2</accession>